<feature type="repeat" description="WD" evidence="3">
    <location>
        <begin position="216"/>
        <end position="256"/>
    </location>
</feature>
<dbReference type="InterPro" id="IPR036322">
    <property type="entry name" value="WD40_repeat_dom_sf"/>
</dbReference>
<feature type="region of interest" description="Disordered" evidence="5">
    <location>
        <begin position="372"/>
        <end position="397"/>
    </location>
</feature>
<accession>A0ABR2IRX2</accession>
<feature type="coiled-coil region" evidence="4">
    <location>
        <begin position="5"/>
        <end position="46"/>
    </location>
</feature>
<evidence type="ECO:0000256" key="4">
    <source>
        <dbReference type="SAM" id="Coils"/>
    </source>
</evidence>
<evidence type="ECO:0000256" key="2">
    <source>
        <dbReference type="ARBA" id="ARBA00022737"/>
    </source>
</evidence>
<keyword evidence="4" id="KW-0175">Coiled coil</keyword>
<name>A0ABR2IRX2_9EUKA</name>
<sequence length="585" mass="63545">MSNDIKAFRANIEAIIEQYEQLAAENARLKNENALLKAKISMLQKSQEKSQISQSYNQNDIISKQARRRLKTRVQVNWVPIQYDFSDSVLCVHRYGDTLAFGTADANVILFNTNFDSKPNKKSSDSFINNDGYSGLSYNSPQVIVPFAQYRGHSGAINCITADPTTELFASCSGDGTAHVWSCLLNNSIFTSQQRHLSTDSDNSSSITNIKSNLILSHHTGPVISASWLTNGHLITGSTDSTVCIWDVAHSQNFTHVEKVPAPVTCTDSPQCVIPISNSNKSSSISSNITLMNLKSSNSSSMSPIIGYAAGLSNGEVQFFDQRINGRVMSISHSKGQIISCKFGSFDINGVSNNSFAGSAFDSPRSGANGTSINCYNSTNKSSQSGSSSGKKKKKRPSSINLLYDGYGTLNASLNTKTTSKAKTNKNNYTPVNSGISVISNSSLTNLTDLNSNRNNFPPSIDDGNILDNNNNDSNNSPFFSFVSAGSDKSVRVWDLRMPQDYVRSFDVDHVPTQMDICGPYISVSTEVSNPRFIDIARNVIMPLGSPPFSYTISSCAFASDDASKVVMASWDGTAAIMKFEMNTV</sequence>
<dbReference type="PROSITE" id="PS50294">
    <property type="entry name" value="WD_REPEATS_REGION"/>
    <property type="match status" value="2"/>
</dbReference>
<dbReference type="Proteomes" id="UP001470230">
    <property type="component" value="Unassembled WGS sequence"/>
</dbReference>
<evidence type="ECO:0000256" key="1">
    <source>
        <dbReference type="ARBA" id="ARBA00022574"/>
    </source>
</evidence>
<evidence type="ECO:0000313" key="7">
    <source>
        <dbReference type="Proteomes" id="UP001470230"/>
    </source>
</evidence>
<evidence type="ECO:0000256" key="5">
    <source>
        <dbReference type="SAM" id="MobiDB-lite"/>
    </source>
</evidence>
<reference evidence="6 7" key="1">
    <citation type="submission" date="2024-04" db="EMBL/GenBank/DDBJ databases">
        <title>Tritrichomonas musculus Genome.</title>
        <authorList>
            <person name="Alves-Ferreira E."/>
            <person name="Grigg M."/>
            <person name="Lorenzi H."/>
            <person name="Galac M."/>
        </authorList>
    </citation>
    <scope>NUCLEOTIDE SEQUENCE [LARGE SCALE GENOMIC DNA]</scope>
    <source>
        <strain evidence="6 7">EAF2021</strain>
    </source>
</reference>
<dbReference type="PANTHER" id="PTHR19855">
    <property type="entry name" value="WD40 REPEAT PROTEIN 12, 37"/>
    <property type="match status" value="1"/>
</dbReference>
<dbReference type="PROSITE" id="PS00678">
    <property type="entry name" value="WD_REPEATS_1"/>
    <property type="match status" value="1"/>
</dbReference>
<organism evidence="6 7">
    <name type="scientific">Tritrichomonas musculus</name>
    <dbReference type="NCBI Taxonomy" id="1915356"/>
    <lineage>
        <taxon>Eukaryota</taxon>
        <taxon>Metamonada</taxon>
        <taxon>Parabasalia</taxon>
        <taxon>Tritrichomonadida</taxon>
        <taxon>Tritrichomonadidae</taxon>
        <taxon>Tritrichomonas</taxon>
    </lineage>
</organism>
<dbReference type="InterPro" id="IPR015943">
    <property type="entry name" value="WD40/YVTN_repeat-like_dom_sf"/>
</dbReference>
<evidence type="ECO:0000256" key="3">
    <source>
        <dbReference type="PROSITE-ProRule" id="PRU00221"/>
    </source>
</evidence>
<dbReference type="InterPro" id="IPR019775">
    <property type="entry name" value="WD40_repeat_CS"/>
</dbReference>
<dbReference type="Pfam" id="PF00400">
    <property type="entry name" value="WD40"/>
    <property type="match status" value="3"/>
</dbReference>
<gene>
    <name evidence="6" type="ORF">M9Y10_009980</name>
</gene>
<keyword evidence="7" id="KW-1185">Reference proteome</keyword>
<dbReference type="PROSITE" id="PS50082">
    <property type="entry name" value="WD_REPEATS_2"/>
    <property type="match status" value="3"/>
</dbReference>
<feature type="repeat" description="WD" evidence="3">
    <location>
        <begin position="150"/>
        <end position="182"/>
    </location>
</feature>
<dbReference type="SMART" id="SM00320">
    <property type="entry name" value="WD40"/>
    <property type="match status" value="4"/>
</dbReference>
<protein>
    <recommendedName>
        <fullName evidence="8">WD40 repeat-like protein</fullName>
    </recommendedName>
</protein>
<dbReference type="SUPFAM" id="SSF50978">
    <property type="entry name" value="WD40 repeat-like"/>
    <property type="match status" value="1"/>
</dbReference>
<keyword evidence="1 3" id="KW-0853">WD repeat</keyword>
<proteinExistence type="predicted"/>
<evidence type="ECO:0000313" key="6">
    <source>
        <dbReference type="EMBL" id="KAK8867011.1"/>
    </source>
</evidence>
<dbReference type="InterPro" id="IPR001680">
    <property type="entry name" value="WD40_rpt"/>
</dbReference>
<dbReference type="EMBL" id="JAPFFF010000015">
    <property type="protein sequence ID" value="KAK8867011.1"/>
    <property type="molecule type" value="Genomic_DNA"/>
</dbReference>
<dbReference type="InterPro" id="IPR020472">
    <property type="entry name" value="WD40_PAC1"/>
</dbReference>
<dbReference type="PANTHER" id="PTHR19855:SF11">
    <property type="entry name" value="RIBOSOME BIOGENESIS PROTEIN WDR12"/>
    <property type="match status" value="1"/>
</dbReference>
<keyword evidence="2" id="KW-0677">Repeat</keyword>
<comment type="caution">
    <text evidence="6">The sequence shown here is derived from an EMBL/GenBank/DDBJ whole genome shotgun (WGS) entry which is preliminary data.</text>
</comment>
<dbReference type="Gene3D" id="2.130.10.10">
    <property type="entry name" value="YVTN repeat-like/Quinoprotein amine dehydrogenase"/>
    <property type="match status" value="3"/>
</dbReference>
<dbReference type="PRINTS" id="PR00320">
    <property type="entry name" value="GPROTEINBRPT"/>
</dbReference>
<evidence type="ECO:0008006" key="8">
    <source>
        <dbReference type="Google" id="ProtNLM"/>
    </source>
</evidence>
<feature type="repeat" description="WD" evidence="3">
    <location>
        <begin position="482"/>
        <end position="497"/>
    </location>
</feature>